<proteinExistence type="evidence at transcript level"/>
<feature type="compositionally biased region" description="Basic residues" evidence="1">
    <location>
        <begin position="110"/>
        <end position="120"/>
    </location>
</feature>
<reference evidence="3" key="2">
    <citation type="journal article" date="2015" name="J. Proteomics">
        <title>Sexual differences in the sialomes of the zebra tick, Rhipicephalus pulchellus.</title>
        <authorList>
            <person name="Tan A.W."/>
            <person name="Francischetti I.M."/>
            <person name="Slovak M."/>
            <person name="Kini R.M."/>
            <person name="Ribeiro J.M."/>
        </authorList>
    </citation>
    <scope>NUCLEOTIDE SEQUENCE</scope>
    <source>
        <tissue evidence="3">Salivary gland</tissue>
    </source>
</reference>
<evidence type="ECO:0000313" key="3">
    <source>
        <dbReference type="EMBL" id="JAA60801.1"/>
    </source>
</evidence>
<reference evidence="3" key="1">
    <citation type="submission" date="2012-11" db="EMBL/GenBank/DDBJ databases">
        <authorList>
            <person name="Lucero-Rivera Y.E."/>
            <person name="Tovar-Ramirez D."/>
        </authorList>
    </citation>
    <scope>NUCLEOTIDE SEQUENCE</scope>
    <source>
        <tissue evidence="3">Salivary gland</tissue>
    </source>
</reference>
<feature type="region of interest" description="Disordered" evidence="1">
    <location>
        <begin position="67"/>
        <end position="120"/>
    </location>
</feature>
<name>L7M913_RHIPC</name>
<dbReference type="AlphaFoldDB" id="L7M913"/>
<dbReference type="EMBL" id="GACK01004233">
    <property type="protein sequence ID" value="JAA60801.1"/>
    <property type="molecule type" value="mRNA"/>
</dbReference>
<feature type="signal peptide" evidence="2">
    <location>
        <begin position="1"/>
        <end position="25"/>
    </location>
</feature>
<accession>L7M913</accession>
<protein>
    <submittedName>
        <fullName evidence="3">Putative secreted peptide</fullName>
    </submittedName>
</protein>
<evidence type="ECO:0000256" key="2">
    <source>
        <dbReference type="SAM" id="SignalP"/>
    </source>
</evidence>
<organism evidence="3">
    <name type="scientific">Rhipicephalus pulchellus</name>
    <name type="common">Yellow backed tick</name>
    <name type="synonym">Dermacentor pulchellus</name>
    <dbReference type="NCBI Taxonomy" id="72859"/>
    <lineage>
        <taxon>Eukaryota</taxon>
        <taxon>Metazoa</taxon>
        <taxon>Ecdysozoa</taxon>
        <taxon>Arthropoda</taxon>
        <taxon>Chelicerata</taxon>
        <taxon>Arachnida</taxon>
        <taxon>Acari</taxon>
        <taxon>Parasitiformes</taxon>
        <taxon>Ixodida</taxon>
        <taxon>Ixodoidea</taxon>
        <taxon>Ixodidae</taxon>
        <taxon>Rhipicephalinae</taxon>
        <taxon>Rhipicephalus</taxon>
        <taxon>Rhipicephalus</taxon>
    </lineage>
</organism>
<feature type="compositionally biased region" description="Basic residues" evidence="1">
    <location>
        <begin position="72"/>
        <end position="84"/>
    </location>
</feature>
<sequence length="120" mass="13319">MNTSTITLVLVLVFCALTYSNGVSADYGDQYNLKGGRLTDGGVVETIKDTVQARQMVRMINDPVIVEARDDHRKHKESHPKRPGSRLNPYAPEHLVRKTGGNGGKNLNRPGHKKQQKKKA</sequence>
<feature type="chain" id="PRO_5003981431" evidence="2">
    <location>
        <begin position="26"/>
        <end position="120"/>
    </location>
</feature>
<keyword evidence="2" id="KW-0732">Signal</keyword>
<evidence type="ECO:0000256" key="1">
    <source>
        <dbReference type="SAM" id="MobiDB-lite"/>
    </source>
</evidence>